<evidence type="ECO:0000259" key="7">
    <source>
        <dbReference type="Pfam" id="PF00441"/>
    </source>
</evidence>
<organism evidence="9">
    <name type="scientific">Caldithrix abyssi</name>
    <dbReference type="NCBI Taxonomy" id="187145"/>
    <lineage>
        <taxon>Bacteria</taxon>
        <taxon>Pseudomonadati</taxon>
        <taxon>Calditrichota</taxon>
        <taxon>Calditrichia</taxon>
        <taxon>Calditrichales</taxon>
        <taxon>Calditrichaceae</taxon>
        <taxon>Caldithrix</taxon>
    </lineage>
</organism>
<evidence type="ECO:0000256" key="3">
    <source>
        <dbReference type="ARBA" id="ARBA00022630"/>
    </source>
</evidence>
<evidence type="ECO:0000256" key="2">
    <source>
        <dbReference type="ARBA" id="ARBA00009347"/>
    </source>
</evidence>
<dbReference type="InterPro" id="IPR009100">
    <property type="entry name" value="AcylCoA_DH/oxidase_NM_dom_sf"/>
</dbReference>
<feature type="domain" description="Acyl-CoA oxidase/dehydrogenase middle" evidence="8">
    <location>
        <begin position="2"/>
        <end position="76"/>
    </location>
</feature>
<dbReference type="InterPro" id="IPR006091">
    <property type="entry name" value="Acyl-CoA_Oxase/DH_mid-dom"/>
</dbReference>
<dbReference type="SUPFAM" id="SSF56645">
    <property type="entry name" value="Acyl-CoA dehydrogenase NM domain-like"/>
    <property type="match status" value="1"/>
</dbReference>
<dbReference type="SUPFAM" id="SSF47203">
    <property type="entry name" value="Acyl-CoA dehydrogenase C-terminal domain-like"/>
    <property type="match status" value="1"/>
</dbReference>
<accession>A0A7V4TZS6</accession>
<keyword evidence="5 6" id="KW-0560">Oxidoreductase</keyword>
<evidence type="ECO:0000256" key="4">
    <source>
        <dbReference type="ARBA" id="ARBA00022827"/>
    </source>
</evidence>
<comment type="caution">
    <text evidence="9">The sequence shown here is derived from an EMBL/GenBank/DDBJ whole genome shotgun (WGS) entry which is preliminary data.</text>
</comment>
<dbReference type="InterPro" id="IPR009075">
    <property type="entry name" value="AcylCo_DH/oxidase_C"/>
</dbReference>
<dbReference type="InterPro" id="IPR006089">
    <property type="entry name" value="Acyl-CoA_DH_CS"/>
</dbReference>
<dbReference type="PANTHER" id="PTHR43884">
    <property type="entry name" value="ACYL-COA DEHYDROGENASE"/>
    <property type="match status" value="1"/>
</dbReference>
<keyword evidence="3 6" id="KW-0285">Flavoprotein</keyword>
<sequence>VKDGDFYVINGSKMFITNAEVADIFVITAVTDKESKHRRISNFIVEKGTPGFEVGKKENKCGMRASPTNMLHFSDCRVPAQNLLGNEGEGYKQFLTILDGGRIGIAAQALGIAKEAMKRSVIYAQEREQFGRKIGEFQAIQFKIADMATKIKAAEELIYSAAEQKQNGQPYILQAGMAKLFATETATEVANQAIQIHGGYGYMREFEVERFWRDAKLLEIGEGTSEVQRIVIYREIMKNLDKL</sequence>
<dbReference type="InterPro" id="IPR036250">
    <property type="entry name" value="AcylCo_DH-like_C"/>
</dbReference>
<dbReference type="EMBL" id="DRQG01000055">
    <property type="protein sequence ID" value="HGY55238.1"/>
    <property type="molecule type" value="Genomic_DNA"/>
</dbReference>
<evidence type="ECO:0000313" key="9">
    <source>
        <dbReference type="EMBL" id="HGY55238.1"/>
    </source>
</evidence>
<dbReference type="FunFam" id="2.40.110.10:FF:000002">
    <property type="entry name" value="Acyl-CoA dehydrogenase fadE12"/>
    <property type="match status" value="1"/>
</dbReference>
<evidence type="ECO:0000256" key="1">
    <source>
        <dbReference type="ARBA" id="ARBA00001974"/>
    </source>
</evidence>
<dbReference type="Gene3D" id="2.40.110.10">
    <property type="entry name" value="Butyryl-CoA Dehydrogenase, subunit A, domain 2"/>
    <property type="match status" value="1"/>
</dbReference>
<dbReference type="GO" id="GO:0003995">
    <property type="term" value="F:acyl-CoA dehydrogenase activity"/>
    <property type="evidence" value="ECO:0007669"/>
    <property type="project" value="InterPro"/>
</dbReference>
<proteinExistence type="inferred from homology"/>
<feature type="non-terminal residue" evidence="9">
    <location>
        <position position="1"/>
    </location>
</feature>
<dbReference type="InterPro" id="IPR046373">
    <property type="entry name" value="Acyl-CoA_Oxase/DH_mid-dom_sf"/>
</dbReference>
<keyword evidence="4 6" id="KW-0274">FAD</keyword>
<dbReference type="Gene3D" id="1.20.140.10">
    <property type="entry name" value="Butyryl-CoA Dehydrogenase, subunit A, domain 3"/>
    <property type="match status" value="1"/>
</dbReference>
<dbReference type="PROSITE" id="PS00073">
    <property type="entry name" value="ACYL_COA_DH_2"/>
    <property type="match status" value="1"/>
</dbReference>
<dbReference type="FunFam" id="1.20.140.10:FF:000004">
    <property type="entry name" value="Acyl-CoA dehydrogenase FadE25"/>
    <property type="match status" value="1"/>
</dbReference>
<evidence type="ECO:0000256" key="5">
    <source>
        <dbReference type="ARBA" id="ARBA00023002"/>
    </source>
</evidence>
<dbReference type="AlphaFoldDB" id="A0A7V4TZS6"/>
<comment type="similarity">
    <text evidence="2 6">Belongs to the acyl-CoA dehydrogenase family.</text>
</comment>
<dbReference type="Pfam" id="PF02770">
    <property type="entry name" value="Acyl-CoA_dh_M"/>
    <property type="match status" value="1"/>
</dbReference>
<reference evidence="9" key="1">
    <citation type="journal article" date="2020" name="mSystems">
        <title>Genome- and Community-Level Interaction Insights into Carbon Utilization and Element Cycling Functions of Hydrothermarchaeota in Hydrothermal Sediment.</title>
        <authorList>
            <person name="Zhou Z."/>
            <person name="Liu Y."/>
            <person name="Xu W."/>
            <person name="Pan J."/>
            <person name="Luo Z.H."/>
            <person name="Li M."/>
        </authorList>
    </citation>
    <scope>NUCLEOTIDE SEQUENCE [LARGE SCALE GENOMIC DNA]</scope>
    <source>
        <strain evidence="9">HyVt-577</strain>
    </source>
</reference>
<gene>
    <name evidence="9" type="ORF">ENK44_06045</name>
</gene>
<feature type="domain" description="Acyl-CoA dehydrogenase/oxidase C-terminal" evidence="7">
    <location>
        <begin position="88"/>
        <end position="236"/>
    </location>
</feature>
<evidence type="ECO:0000259" key="8">
    <source>
        <dbReference type="Pfam" id="PF02770"/>
    </source>
</evidence>
<dbReference type="Pfam" id="PF00441">
    <property type="entry name" value="Acyl-CoA_dh_1"/>
    <property type="match status" value="1"/>
</dbReference>
<evidence type="ECO:0000256" key="6">
    <source>
        <dbReference type="RuleBase" id="RU362125"/>
    </source>
</evidence>
<dbReference type="PANTHER" id="PTHR43884:SF12">
    <property type="entry name" value="ISOVALERYL-COA DEHYDROGENASE, MITOCHONDRIAL-RELATED"/>
    <property type="match status" value="1"/>
</dbReference>
<name>A0A7V4TZS6_CALAY</name>
<dbReference type="Proteomes" id="UP000885779">
    <property type="component" value="Unassembled WGS sequence"/>
</dbReference>
<protein>
    <submittedName>
        <fullName evidence="9">Acyl-CoA dehydrogenase</fullName>
    </submittedName>
</protein>
<comment type="cofactor">
    <cofactor evidence="1 6">
        <name>FAD</name>
        <dbReference type="ChEBI" id="CHEBI:57692"/>
    </cofactor>
</comment>